<reference evidence="1" key="2">
    <citation type="journal article" date="2022" name="New Phytol.">
        <title>Evolutionary transition to the ectomycorrhizal habit in the genomes of a hyperdiverse lineage of mushroom-forming fungi.</title>
        <authorList>
            <person name="Looney B."/>
            <person name="Miyauchi S."/>
            <person name="Morin E."/>
            <person name="Drula E."/>
            <person name="Courty P.E."/>
            <person name="Kohler A."/>
            <person name="Kuo A."/>
            <person name="LaButti K."/>
            <person name="Pangilinan J."/>
            <person name="Lipzen A."/>
            <person name="Riley R."/>
            <person name="Andreopoulos W."/>
            <person name="He G."/>
            <person name="Johnson J."/>
            <person name="Nolan M."/>
            <person name="Tritt A."/>
            <person name="Barry K.W."/>
            <person name="Grigoriev I.V."/>
            <person name="Nagy L.G."/>
            <person name="Hibbett D."/>
            <person name="Henrissat B."/>
            <person name="Matheny P.B."/>
            <person name="Labbe J."/>
            <person name="Martin F.M."/>
        </authorList>
    </citation>
    <scope>NUCLEOTIDE SEQUENCE</scope>
    <source>
        <strain evidence="1">EC-137</strain>
    </source>
</reference>
<evidence type="ECO:0000313" key="1">
    <source>
        <dbReference type="EMBL" id="KAI0026415.1"/>
    </source>
</evidence>
<keyword evidence="2" id="KW-1185">Reference proteome</keyword>
<protein>
    <submittedName>
        <fullName evidence="1">Uncharacterized protein</fullName>
    </submittedName>
</protein>
<accession>A0ACB8Q489</accession>
<evidence type="ECO:0000313" key="2">
    <source>
        <dbReference type="Proteomes" id="UP000814128"/>
    </source>
</evidence>
<reference evidence="1" key="1">
    <citation type="submission" date="2021-02" db="EMBL/GenBank/DDBJ databases">
        <authorList>
            <consortium name="DOE Joint Genome Institute"/>
            <person name="Ahrendt S."/>
            <person name="Looney B.P."/>
            <person name="Miyauchi S."/>
            <person name="Morin E."/>
            <person name="Drula E."/>
            <person name="Courty P.E."/>
            <person name="Chicoki N."/>
            <person name="Fauchery L."/>
            <person name="Kohler A."/>
            <person name="Kuo A."/>
            <person name="Labutti K."/>
            <person name="Pangilinan J."/>
            <person name="Lipzen A."/>
            <person name="Riley R."/>
            <person name="Andreopoulos W."/>
            <person name="He G."/>
            <person name="Johnson J."/>
            <person name="Barry K.W."/>
            <person name="Grigoriev I.V."/>
            <person name="Nagy L."/>
            <person name="Hibbett D."/>
            <person name="Henrissat B."/>
            <person name="Matheny P.B."/>
            <person name="Labbe J."/>
            <person name="Martin F."/>
        </authorList>
    </citation>
    <scope>NUCLEOTIDE SEQUENCE</scope>
    <source>
        <strain evidence="1">EC-137</strain>
    </source>
</reference>
<comment type="caution">
    <text evidence="1">The sequence shown here is derived from an EMBL/GenBank/DDBJ whole genome shotgun (WGS) entry which is preliminary data.</text>
</comment>
<name>A0ACB8Q489_9AGAM</name>
<proteinExistence type="predicted"/>
<sequence length="170" mass="19164">MILQLPDDETFIPDRYHAVDGGDSYKCNRTAGKADNRIFESDLWLSRDFVDTFANEVRTRPMPRNNGGVDRGQDLNGKPEDGYILRDDRFITEEDDRCGENWAAANERELTPASKEVFDQTGIVACVCRHGHVEFAVEMVQSGELTKYALAVIAEILRIYGPHQALGVRT</sequence>
<organism evidence="1 2">
    <name type="scientific">Vararia minispora EC-137</name>
    <dbReference type="NCBI Taxonomy" id="1314806"/>
    <lineage>
        <taxon>Eukaryota</taxon>
        <taxon>Fungi</taxon>
        <taxon>Dikarya</taxon>
        <taxon>Basidiomycota</taxon>
        <taxon>Agaricomycotina</taxon>
        <taxon>Agaricomycetes</taxon>
        <taxon>Russulales</taxon>
        <taxon>Lachnocladiaceae</taxon>
        <taxon>Vararia</taxon>
    </lineage>
</organism>
<dbReference type="Proteomes" id="UP000814128">
    <property type="component" value="Unassembled WGS sequence"/>
</dbReference>
<dbReference type="EMBL" id="MU274605">
    <property type="protein sequence ID" value="KAI0026415.1"/>
    <property type="molecule type" value="Genomic_DNA"/>
</dbReference>
<gene>
    <name evidence="1" type="ORF">K488DRAFT_92624</name>
</gene>